<comment type="similarity">
    <text evidence="3 6">Belongs to the MoeA family.</text>
</comment>
<evidence type="ECO:0000256" key="6">
    <source>
        <dbReference type="RuleBase" id="RU365090"/>
    </source>
</evidence>
<comment type="caution">
    <text evidence="8">The sequence shown here is derived from an EMBL/GenBank/DDBJ whole genome shotgun (WGS) entry which is preliminary data.</text>
</comment>
<dbReference type="Pfam" id="PF00994">
    <property type="entry name" value="MoCF_biosynth"/>
    <property type="match status" value="1"/>
</dbReference>
<dbReference type="SUPFAM" id="SSF53218">
    <property type="entry name" value="Molybdenum cofactor biosynthesis proteins"/>
    <property type="match status" value="1"/>
</dbReference>
<dbReference type="Gene3D" id="3.90.105.10">
    <property type="entry name" value="Molybdopterin biosynthesis moea protein, domain 2"/>
    <property type="match status" value="1"/>
</dbReference>
<dbReference type="CDD" id="cd00887">
    <property type="entry name" value="MoeA"/>
    <property type="match status" value="1"/>
</dbReference>
<evidence type="ECO:0000256" key="3">
    <source>
        <dbReference type="ARBA" id="ARBA00010763"/>
    </source>
</evidence>
<dbReference type="SUPFAM" id="SSF63867">
    <property type="entry name" value="MoeA C-terminal domain-like"/>
    <property type="match status" value="1"/>
</dbReference>
<dbReference type="InterPro" id="IPR001453">
    <property type="entry name" value="MoaB/Mog_dom"/>
</dbReference>
<dbReference type="Gene3D" id="2.40.340.10">
    <property type="entry name" value="MoeA, C-terminal, domain IV"/>
    <property type="match status" value="1"/>
</dbReference>
<comment type="cofactor">
    <cofactor evidence="6">
        <name>Mg(2+)</name>
        <dbReference type="ChEBI" id="CHEBI:18420"/>
    </cofactor>
</comment>
<dbReference type="PANTHER" id="PTHR10192:SF5">
    <property type="entry name" value="GEPHYRIN"/>
    <property type="match status" value="1"/>
</dbReference>
<accession>A0A506ULV3</accession>
<evidence type="ECO:0000313" key="9">
    <source>
        <dbReference type="Proteomes" id="UP000315037"/>
    </source>
</evidence>
<dbReference type="InterPro" id="IPR005111">
    <property type="entry name" value="MoeA_C_domain_IV"/>
</dbReference>
<comment type="function">
    <text evidence="1 6">Catalyzes the insertion of molybdate into adenylated molybdopterin with the concomitant release of AMP.</text>
</comment>
<dbReference type="GO" id="GO:0005829">
    <property type="term" value="C:cytosol"/>
    <property type="evidence" value="ECO:0007669"/>
    <property type="project" value="TreeGrafter"/>
</dbReference>
<gene>
    <name evidence="8" type="ORF">E3202_06785</name>
</gene>
<dbReference type="SMART" id="SM00852">
    <property type="entry name" value="MoCF_biosynth"/>
    <property type="match status" value="1"/>
</dbReference>
<keyword evidence="9" id="KW-1185">Reference proteome</keyword>
<dbReference type="GO" id="GO:0061599">
    <property type="term" value="F:molybdopterin molybdotransferase activity"/>
    <property type="evidence" value="ECO:0007669"/>
    <property type="project" value="UniProtKB-UniRule"/>
</dbReference>
<dbReference type="RefSeq" id="WP_165600847.1">
    <property type="nucleotide sequence ID" value="NZ_SORZ01000002.1"/>
</dbReference>
<name>A0A506ULV3_9PROT</name>
<dbReference type="GO" id="GO:0006777">
    <property type="term" value="P:Mo-molybdopterin cofactor biosynthetic process"/>
    <property type="evidence" value="ECO:0007669"/>
    <property type="project" value="UniProtKB-UniRule"/>
</dbReference>
<dbReference type="Gene3D" id="2.170.190.11">
    <property type="entry name" value="Molybdopterin biosynthesis moea protein, domain 3"/>
    <property type="match status" value="1"/>
</dbReference>
<protein>
    <recommendedName>
        <fullName evidence="6">Molybdopterin molybdenumtransferase</fullName>
        <ecNumber evidence="6">2.10.1.1</ecNumber>
    </recommendedName>
</protein>
<dbReference type="Pfam" id="PF03454">
    <property type="entry name" value="MoeA_C"/>
    <property type="match status" value="1"/>
</dbReference>
<evidence type="ECO:0000256" key="5">
    <source>
        <dbReference type="ARBA" id="ARBA00047317"/>
    </source>
</evidence>
<evidence type="ECO:0000259" key="7">
    <source>
        <dbReference type="SMART" id="SM00852"/>
    </source>
</evidence>
<sequence>MAALTVAQAEECILAHAGDFGTECLPLGQAAGRLLRQEVRAERDQPPYDRVMMDGIACRADAAFPLTCTGLQGAGQAPQSLPEGNTCIEIMTGAVLPHGADCVVPVERLKREGDQISLQPGSAPLEMGQFIHPRGADCRQGVVLLRPEQYLGGPALAVLAANGVSQVQVGRLPSVGIISTGDELVAVDAPVEAWQIRRSNDIGVQGLLAGWGVHEVQRSWVRDALAPLTAHLQAQLAAHDVLILSGGVSMGVFDHVPQALEQAGVKKVFHRVLQRPGGPVWFGIGPQGQRVFGLPGNPVSAMVCAARYVSVLLRAGQLGEAIRTVGGPSAPGLSELRLSAPVERLQNRTRFLPVQIRGAGEGVPCPVPTSGDFMTLAQTDGIVELPPGAEGNLQLPAGSPVRFYGW</sequence>
<comment type="catalytic activity">
    <reaction evidence="5">
        <text>adenylyl-molybdopterin + molybdate = Mo-molybdopterin + AMP + H(+)</text>
        <dbReference type="Rhea" id="RHEA:35047"/>
        <dbReference type="ChEBI" id="CHEBI:15378"/>
        <dbReference type="ChEBI" id="CHEBI:36264"/>
        <dbReference type="ChEBI" id="CHEBI:62727"/>
        <dbReference type="ChEBI" id="CHEBI:71302"/>
        <dbReference type="ChEBI" id="CHEBI:456215"/>
        <dbReference type="EC" id="2.10.1.1"/>
    </reaction>
</comment>
<dbReference type="EMBL" id="SORZ01000002">
    <property type="protein sequence ID" value="TPW34212.1"/>
    <property type="molecule type" value="Genomic_DNA"/>
</dbReference>
<dbReference type="InterPro" id="IPR036135">
    <property type="entry name" value="MoeA_linker/N_sf"/>
</dbReference>
<dbReference type="AlphaFoldDB" id="A0A506ULV3"/>
<dbReference type="Proteomes" id="UP000315037">
    <property type="component" value="Unassembled WGS sequence"/>
</dbReference>
<keyword evidence="6" id="KW-0479">Metal-binding</keyword>
<evidence type="ECO:0000313" key="8">
    <source>
        <dbReference type="EMBL" id="TPW34212.1"/>
    </source>
</evidence>
<dbReference type="InterPro" id="IPR036688">
    <property type="entry name" value="MoeA_C_domain_IV_sf"/>
</dbReference>
<keyword evidence="4 6" id="KW-0501">Molybdenum cofactor biosynthesis</keyword>
<feature type="domain" description="MoaB/Mog" evidence="7">
    <location>
        <begin position="176"/>
        <end position="315"/>
    </location>
</feature>
<dbReference type="InterPro" id="IPR036425">
    <property type="entry name" value="MoaB/Mog-like_dom_sf"/>
</dbReference>
<dbReference type="InterPro" id="IPR038987">
    <property type="entry name" value="MoeA-like"/>
</dbReference>
<dbReference type="InterPro" id="IPR005110">
    <property type="entry name" value="MoeA_linker/N"/>
</dbReference>
<dbReference type="PANTHER" id="PTHR10192">
    <property type="entry name" value="MOLYBDOPTERIN BIOSYNTHESIS PROTEIN"/>
    <property type="match status" value="1"/>
</dbReference>
<dbReference type="Gene3D" id="3.40.980.10">
    <property type="entry name" value="MoaB/Mog-like domain"/>
    <property type="match status" value="1"/>
</dbReference>
<reference evidence="8 9" key="1">
    <citation type="submission" date="2019-03" db="EMBL/GenBank/DDBJ databases">
        <title>The complete genome sequence of Neokomagataea sp. Jb2 NBRC113641.</title>
        <authorList>
            <person name="Chua K.-O."/>
            <person name="Chan K.-G."/>
            <person name="See-Too W.-S."/>
        </authorList>
    </citation>
    <scope>NUCLEOTIDE SEQUENCE [LARGE SCALE GENOMIC DNA]</scope>
    <source>
        <strain evidence="8 9">Jb2</strain>
    </source>
</reference>
<dbReference type="SUPFAM" id="SSF63882">
    <property type="entry name" value="MoeA N-terminal region -like"/>
    <property type="match status" value="1"/>
</dbReference>
<dbReference type="UniPathway" id="UPA00344"/>
<keyword evidence="6 8" id="KW-0808">Transferase</keyword>
<dbReference type="Pfam" id="PF03453">
    <property type="entry name" value="MoeA_N"/>
    <property type="match status" value="1"/>
</dbReference>
<keyword evidence="6" id="KW-0460">Magnesium</keyword>
<dbReference type="GO" id="GO:0046872">
    <property type="term" value="F:metal ion binding"/>
    <property type="evidence" value="ECO:0007669"/>
    <property type="project" value="UniProtKB-UniRule"/>
</dbReference>
<dbReference type="EC" id="2.10.1.1" evidence="6"/>
<keyword evidence="6" id="KW-0500">Molybdenum</keyword>
<proteinExistence type="inferred from homology"/>
<evidence type="ECO:0000256" key="4">
    <source>
        <dbReference type="ARBA" id="ARBA00023150"/>
    </source>
</evidence>
<comment type="pathway">
    <text evidence="2 6">Cofactor biosynthesis; molybdopterin biosynthesis.</text>
</comment>
<evidence type="ECO:0000256" key="1">
    <source>
        <dbReference type="ARBA" id="ARBA00002901"/>
    </source>
</evidence>
<organism evidence="8 9">
    <name type="scientific">Oecophyllibacter saccharovorans</name>
    <dbReference type="NCBI Taxonomy" id="2558360"/>
    <lineage>
        <taxon>Bacteria</taxon>
        <taxon>Pseudomonadati</taxon>
        <taxon>Pseudomonadota</taxon>
        <taxon>Alphaproteobacteria</taxon>
        <taxon>Acetobacterales</taxon>
        <taxon>Acetobacteraceae</taxon>
        <taxon>Oecophyllibacter</taxon>
    </lineage>
</organism>
<evidence type="ECO:0000256" key="2">
    <source>
        <dbReference type="ARBA" id="ARBA00005046"/>
    </source>
</evidence>